<dbReference type="Pfam" id="PF01597">
    <property type="entry name" value="GCV_H"/>
    <property type="match status" value="1"/>
</dbReference>
<comment type="caution">
    <text evidence="4">The sequence shown here is derived from an EMBL/GenBank/DDBJ whole genome shotgun (WGS) entry which is preliminary data.</text>
</comment>
<dbReference type="EMBL" id="BARU01005211">
    <property type="protein sequence ID" value="GAH28299.1"/>
    <property type="molecule type" value="Genomic_DNA"/>
</dbReference>
<dbReference type="GO" id="GO:0009249">
    <property type="term" value="P:protein lipoylation"/>
    <property type="evidence" value="ECO:0007669"/>
    <property type="project" value="TreeGrafter"/>
</dbReference>
<dbReference type="GO" id="GO:0005737">
    <property type="term" value="C:cytoplasm"/>
    <property type="evidence" value="ECO:0007669"/>
    <property type="project" value="TreeGrafter"/>
</dbReference>
<dbReference type="InterPro" id="IPR002930">
    <property type="entry name" value="GCV_H"/>
</dbReference>
<feature type="domain" description="Lipoyl-binding" evidence="3">
    <location>
        <begin position="24"/>
        <end position="106"/>
    </location>
</feature>
<dbReference type="InterPro" id="IPR011053">
    <property type="entry name" value="Single_hybrid_motif"/>
</dbReference>
<sequence length="131" mass="14739">MSYDFPSEPLYTSSHEWVRIENSVAAVGITDYAQHQLGDIVYVELPKVGMVFEKESIAGEIESVKAVGELIMPLSGEVIGINKRLVDSPELANTSPYDQGWMMKIKTSHVIEIDELLSVEEYKEFVKSEEQ</sequence>
<dbReference type="PANTHER" id="PTHR11715:SF3">
    <property type="entry name" value="GLYCINE CLEAVAGE SYSTEM H PROTEIN-RELATED"/>
    <property type="match status" value="1"/>
</dbReference>
<evidence type="ECO:0000313" key="4">
    <source>
        <dbReference type="EMBL" id="GAH28299.1"/>
    </source>
</evidence>
<evidence type="ECO:0000256" key="2">
    <source>
        <dbReference type="ARBA" id="ARBA00022823"/>
    </source>
</evidence>
<evidence type="ECO:0000256" key="1">
    <source>
        <dbReference type="ARBA" id="ARBA00009249"/>
    </source>
</evidence>
<organism evidence="4">
    <name type="scientific">marine sediment metagenome</name>
    <dbReference type="NCBI Taxonomy" id="412755"/>
    <lineage>
        <taxon>unclassified sequences</taxon>
        <taxon>metagenomes</taxon>
        <taxon>ecological metagenomes</taxon>
    </lineage>
</organism>
<name>X1FFW8_9ZZZZ</name>
<dbReference type="SUPFAM" id="SSF51230">
    <property type="entry name" value="Single hybrid motif"/>
    <property type="match status" value="1"/>
</dbReference>
<dbReference type="PROSITE" id="PS50968">
    <property type="entry name" value="BIOTINYL_LIPOYL"/>
    <property type="match status" value="1"/>
</dbReference>
<reference evidence="4" key="1">
    <citation type="journal article" date="2014" name="Front. Microbiol.">
        <title>High frequency of phylogenetically diverse reductive dehalogenase-homologous genes in deep subseafloor sedimentary metagenomes.</title>
        <authorList>
            <person name="Kawai M."/>
            <person name="Futagami T."/>
            <person name="Toyoda A."/>
            <person name="Takaki Y."/>
            <person name="Nishi S."/>
            <person name="Hori S."/>
            <person name="Arai W."/>
            <person name="Tsubouchi T."/>
            <person name="Morono Y."/>
            <person name="Uchiyama I."/>
            <person name="Ito T."/>
            <person name="Fujiyama A."/>
            <person name="Inagaki F."/>
            <person name="Takami H."/>
        </authorList>
    </citation>
    <scope>NUCLEOTIDE SEQUENCE</scope>
    <source>
        <strain evidence="4">Expedition CK06-06</strain>
    </source>
</reference>
<protein>
    <recommendedName>
        <fullName evidence="3">Lipoyl-binding domain-containing protein</fullName>
    </recommendedName>
</protein>
<dbReference type="HAMAP" id="MF_00272">
    <property type="entry name" value="GcvH"/>
    <property type="match status" value="1"/>
</dbReference>
<proteinExistence type="inferred from homology"/>
<dbReference type="Gene3D" id="2.40.50.100">
    <property type="match status" value="1"/>
</dbReference>
<keyword evidence="2" id="KW-0450">Lipoyl</keyword>
<dbReference type="InterPro" id="IPR017453">
    <property type="entry name" value="GCV_H_sub"/>
</dbReference>
<accession>X1FFW8</accession>
<dbReference type="AlphaFoldDB" id="X1FFW8"/>
<gene>
    <name evidence="4" type="ORF">S03H2_10090</name>
</gene>
<dbReference type="InterPro" id="IPR000089">
    <property type="entry name" value="Biotin_lipoyl"/>
</dbReference>
<dbReference type="NCBIfam" id="TIGR00527">
    <property type="entry name" value="gcvH"/>
    <property type="match status" value="1"/>
</dbReference>
<comment type="similarity">
    <text evidence="1">Belongs to the GcvH family.</text>
</comment>
<evidence type="ECO:0000259" key="3">
    <source>
        <dbReference type="PROSITE" id="PS50968"/>
    </source>
</evidence>
<dbReference type="GO" id="GO:0005960">
    <property type="term" value="C:glycine cleavage complex"/>
    <property type="evidence" value="ECO:0007669"/>
    <property type="project" value="InterPro"/>
</dbReference>
<dbReference type="NCBIfam" id="NF002270">
    <property type="entry name" value="PRK01202.1"/>
    <property type="match status" value="1"/>
</dbReference>
<dbReference type="PROSITE" id="PS00189">
    <property type="entry name" value="LIPOYL"/>
    <property type="match status" value="1"/>
</dbReference>
<dbReference type="InterPro" id="IPR003016">
    <property type="entry name" value="2-oxoA_DH_lipoyl-BS"/>
</dbReference>
<dbReference type="GO" id="GO:0019464">
    <property type="term" value="P:glycine decarboxylation via glycine cleavage system"/>
    <property type="evidence" value="ECO:0007669"/>
    <property type="project" value="InterPro"/>
</dbReference>
<dbReference type="PANTHER" id="PTHR11715">
    <property type="entry name" value="GLYCINE CLEAVAGE SYSTEM H PROTEIN"/>
    <property type="match status" value="1"/>
</dbReference>
<dbReference type="InterPro" id="IPR033753">
    <property type="entry name" value="GCV_H/Fam206"/>
</dbReference>
<dbReference type="CDD" id="cd06848">
    <property type="entry name" value="GCS_H"/>
    <property type="match status" value="1"/>
</dbReference>